<dbReference type="AlphaFoldDB" id="A0A642UJQ7"/>
<evidence type="ECO:0000313" key="2">
    <source>
        <dbReference type="Proteomes" id="UP000449547"/>
    </source>
</evidence>
<proteinExistence type="predicted"/>
<keyword evidence="2" id="KW-1185">Reference proteome</keyword>
<gene>
    <name evidence="1" type="ORF">DIURU_003891</name>
</gene>
<name>A0A642UJQ7_DIURU</name>
<dbReference type="GeneID" id="54782542"/>
<accession>A0A642UJQ7</accession>
<organism evidence="1 2">
    <name type="scientific">Diutina rugosa</name>
    <name type="common">Yeast</name>
    <name type="synonym">Candida rugosa</name>
    <dbReference type="NCBI Taxonomy" id="5481"/>
    <lineage>
        <taxon>Eukaryota</taxon>
        <taxon>Fungi</taxon>
        <taxon>Dikarya</taxon>
        <taxon>Ascomycota</taxon>
        <taxon>Saccharomycotina</taxon>
        <taxon>Pichiomycetes</taxon>
        <taxon>Debaryomycetaceae</taxon>
        <taxon>Diutina</taxon>
    </lineage>
</organism>
<sequence length="199" mass="21800">MSSVPITTYSGKAFKTLIISPTTPLQDKVEGCKKYAAYYELEPPPVEETPELCQGLVVGLWTKSNELIMAVLVMINGLAKTHALSHAPPHWLGELINAVFQVEAITVFASEVSANLWFEVPDEVTERLQSVASQMSGNFVHYLIVQVLSADADLVPLAPKIKRLMAAASANTQVTYEAMIIRYSRSMSSSCRDALLAQK</sequence>
<reference evidence="1 2" key="1">
    <citation type="submission" date="2019-07" db="EMBL/GenBank/DDBJ databases">
        <title>Genome assembly of two rare yeast pathogens: Diutina rugosa and Trichomonascus ciferrii.</title>
        <authorList>
            <person name="Mixao V."/>
            <person name="Saus E."/>
            <person name="Hansen A."/>
            <person name="Lass-Flor C."/>
            <person name="Gabaldon T."/>
        </authorList>
    </citation>
    <scope>NUCLEOTIDE SEQUENCE [LARGE SCALE GENOMIC DNA]</scope>
    <source>
        <strain evidence="1 2">CBS 613</strain>
    </source>
</reference>
<evidence type="ECO:0000313" key="1">
    <source>
        <dbReference type="EMBL" id="KAA8900240.1"/>
    </source>
</evidence>
<dbReference type="Proteomes" id="UP000449547">
    <property type="component" value="Unassembled WGS sequence"/>
</dbReference>
<comment type="caution">
    <text evidence="1">The sequence shown here is derived from an EMBL/GenBank/DDBJ whole genome shotgun (WGS) entry which is preliminary data.</text>
</comment>
<protein>
    <submittedName>
        <fullName evidence="1">Uncharacterized protein</fullName>
    </submittedName>
</protein>
<dbReference type="VEuPathDB" id="FungiDB:DIURU_003891"/>
<dbReference type="EMBL" id="SWFT01000114">
    <property type="protein sequence ID" value="KAA8900240.1"/>
    <property type="molecule type" value="Genomic_DNA"/>
</dbReference>
<dbReference type="RefSeq" id="XP_034011314.1">
    <property type="nucleotide sequence ID" value="XM_034156703.1"/>
</dbReference>